<dbReference type="Proteomes" id="UP000422108">
    <property type="component" value="Chromosome"/>
</dbReference>
<proteinExistence type="predicted"/>
<keyword evidence="1" id="KW-0812">Transmembrane</keyword>
<dbReference type="PANTHER" id="PTHR30093:SF47">
    <property type="entry name" value="TYPE IV PILUS NON-CORE MINOR PILIN PILE"/>
    <property type="match status" value="1"/>
</dbReference>
<dbReference type="Gene3D" id="3.30.700.10">
    <property type="entry name" value="Glycoprotein, Type 4 Pilin"/>
    <property type="match status" value="1"/>
</dbReference>
<evidence type="ECO:0000313" key="3">
    <source>
        <dbReference type="Proteomes" id="UP000422108"/>
    </source>
</evidence>
<dbReference type="PANTHER" id="PTHR30093">
    <property type="entry name" value="GENERAL SECRETION PATHWAY PROTEIN G"/>
    <property type="match status" value="1"/>
</dbReference>
<accession>A0A5K8A379</accession>
<evidence type="ECO:0008006" key="4">
    <source>
        <dbReference type="Google" id="ProtNLM"/>
    </source>
</evidence>
<reference evidence="2 3" key="1">
    <citation type="submission" date="2019-11" db="EMBL/GenBank/DDBJ databases">
        <title>Comparative genomics of hydrocarbon-degrading Desulfosarcina strains.</title>
        <authorList>
            <person name="Watanabe M."/>
            <person name="Kojima H."/>
            <person name="Fukui M."/>
        </authorList>
    </citation>
    <scope>NUCLEOTIDE SEQUENCE [LARGE SCALE GENOMIC DNA]</scope>
    <source>
        <strain evidence="3">oXyS1</strain>
    </source>
</reference>
<gene>
    <name evidence="2" type="ORF">DSCOOX_00760</name>
</gene>
<dbReference type="InterPro" id="IPR012902">
    <property type="entry name" value="N_methyl_site"/>
</dbReference>
<dbReference type="PROSITE" id="PS00409">
    <property type="entry name" value="PROKAR_NTER_METHYL"/>
    <property type="match status" value="1"/>
</dbReference>
<organism evidence="2 3">
    <name type="scientific">Desulfosarcina ovata subsp. ovata</name>
    <dbReference type="NCBI Taxonomy" id="2752305"/>
    <lineage>
        <taxon>Bacteria</taxon>
        <taxon>Pseudomonadati</taxon>
        <taxon>Thermodesulfobacteriota</taxon>
        <taxon>Desulfobacteria</taxon>
        <taxon>Desulfobacterales</taxon>
        <taxon>Desulfosarcinaceae</taxon>
        <taxon>Desulfosarcina</taxon>
    </lineage>
</organism>
<dbReference type="SUPFAM" id="SSF54523">
    <property type="entry name" value="Pili subunits"/>
    <property type="match status" value="1"/>
</dbReference>
<dbReference type="NCBIfam" id="TIGR02532">
    <property type="entry name" value="IV_pilin_GFxxxE"/>
    <property type="match status" value="1"/>
</dbReference>
<dbReference type="AlphaFoldDB" id="A0A5K8A379"/>
<feature type="transmembrane region" description="Helical" evidence="1">
    <location>
        <begin position="12"/>
        <end position="37"/>
    </location>
</feature>
<keyword evidence="3" id="KW-1185">Reference proteome</keyword>
<evidence type="ECO:0000256" key="1">
    <source>
        <dbReference type="SAM" id="Phobius"/>
    </source>
</evidence>
<dbReference type="Pfam" id="PF07963">
    <property type="entry name" value="N_methyl"/>
    <property type="match status" value="1"/>
</dbReference>
<keyword evidence="1" id="KW-1133">Transmembrane helix</keyword>
<sequence length="133" mass="14066">MLSKMRKMDNKGFTLIELMIVIAIIGILAAIAIPNFIAYRNKAFCSAAESDANNIASALADYFAIPSHITVPALADIGMNTLSGPTGASNSATLSGGIDNITITVTDVSSRCPSDYQGSQTDWNSSVFTKVMR</sequence>
<name>A0A5K8A379_9BACT</name>
<evidence type="ECO:0000313" key="2">
    <source>
        <dbReference type="EMBL" id="BBO86896.1"/>
    </source>
</evidence>
<dbReference type="EMBL" id="AP021879">
    <property type="protein sequence ID" value="BBO86896.1"/>
    <property type="molecule type" value="Genomic_DNA"/>
</dbReference>
<dbReference type="InterPro" id="IPR045584">
    <property type="entry name" value="Pilin-like"/>
</dbReference>
<keyword evidence="1" id="KW-0472">Membrane</keyword>
<protein>
    <recommendedName>
        <fullName evidence="4">Prepilin-type N-terminal cleavage/methylation domain-containing protein</fullName>
    </recommendedName>
</protein>